<dbReference type="Pfam" id="PF01607">
    <property type="entry name" value="CBM_14"/>
    <property type="match status" value="1"/>
</dbReference>
<dbReference type="GO" id="GO:0008061">
    <property type="term" value="F:chitin binding"/>
    <property type="evidence" value="ECO:0007669"/>
    <property type="project" value="InterPro"/>
</dbReference>
<dbReference type="SUPFAM" id="SSF57625">
    <property type="entry name" value="Invertebrate chitin-binding proteins"/>
    <property type="match status" value="1"/>
</dbReference>
<evidence type="ECO:0000313" key="3">
    <source>
        <dbReference type="Proteomes" id="UP001153712"/>
    </source>
</evidence>
<dbReference type="PANTHER" id="PTHR22933:SF42">
    <property type="entry name" value="FI18455P1-RELATED"/>
    <property type="match status" value="1"/>
</dbReference>
<dbReference type="AlphaFoldDB" id="A0A9N9TRR6"/>
<dbReference type="PROSITE" id="PS50940">
    <property type="entry name" value="CHIT_BIND_II"/>
    <property type="match status" value="1"/>
</dbReference>
<dbReference type="SMART" id="SM00494">
    <property type="entry name" value="ChtBD2"/>
    <property type="match status" value="1"/>
</dbReference>
<evidence type="ECO:0000259" key="1">
    <source>
        <dbReference type="PROSITE" id="PS50940"/>
    </source>
</evidence>
<dbReference type="GO" id="GO:0005576">
    <property type="term" value="C:extracellular region"/>
    <property type="evidence" value="ECO:0007669"/>
    <property type="project" value="InterPro"/>
</dbReference>
<accession>A0A9N9TRR6</accession>
<protein>
    <recommendedName>
        <fullName evidence="1">Chitin-binding type-2 domain-containing protein</fullName>
    </recommendedName>
</protein>
<feature type="domain" description="Chitin-binding type-2" evidence="1">
    <location>
        <begin position="90"/>
        <end position="148"/>
    </location>
</feature>
<evidence type="ECO:0000313" key="2">
    <source>
        <dbReference type="EMBL" id="CAG9861549.1"/>
    </source>
</evidence>
<organism evidence="2 3">
    <name type="scientific">Phyllotreta striolata</name>
    <name type="common">Striped flea beetle</name>
    <name type="synonym">Crioceris striolata</name>
    <dbReference type="NCBI Taxonomy" id="444603"/>
    <lineage>
        <taxon>Eukaryota</taxon>
        <taxon>Metazoa</taxon>
        <taxon>Ecdysozoa</taxon>
        <taxon>Arthropoda</taxon>
        <taxon>Hexapoda</taxon>
        <taxon>Insecta</taxon>
        <taxon>Pterygota</taxon>
        <taxon>Neoptera</taxon>
        <taxon>Endopterygota</taxon>
        <taxon>Coleoptera</taxon>
        <taxon>Polyphaga</taxon>
        <taxon>Cucujiformia</taxon>
        <taxon>Chrysomeloidea</taxon>
        <taxon>Chrysomelidae</taxon>
        <taxon>Galerucinae</taxon>
        <taxon>Alticini</taxon>
        <taxon>Phyllotreta</taxon>
    </lineage>
</organism>
<dbReference type="InterPro" id="IPR036508">
    <property type="entry name" value="Chitin-bd_dom_sf"/>
</dbReference>
<dbReference type="EMBL" id="OU900097">
    <property type="protein sequence ID" value="CAG9861549.1"/>
    <property type="molecule type" value="Genomic_DNA"/>
</dbReference>
<sequence length="174" mass="20094">QLARINLEDLIVTVHCFRFSARSCACFAIRSSKSRASGKQTLNMCPLESKKHVFVVIFCGLMVQLVLSQIDGYIPGEDYPIYHEIPQGLSFRCDQRLPGYYSDPEAQCQVWHWCLPNGQKFSFLCPNGTVFNQFARVCDWWFNVDCAATPNLYNINEDLYRVTPYQGEKHHENQ</sequence>
<dbReference type="OrthoDB" id="10052888at2759"/>
<reference evidence="2" key="1">
    <citation type="submission" date="2022-01" db="EMBL/GenBank/DDBJ databases">
        <authorList>
            <person name="King R."/>
        </authorList>
    </citation>
    <scope>NUCLEOTIDE SEQUENCE</scope>
</reference>
<dbReference type="Gene3D" id="2.170.140.10">
    <property type="entry name" value="Chitin binding domain"/>
    <property type="match status" value="1"/>
</dbReference>
<dbReference type="InterPro" id="IPR002557">
    <property type="entry name" value="Chitin-bd_dom"/>
</dbReference>
<proteinExistence type="predicted"/>
<dbReference type="InterPro" id="IPR052976">
    <property type="entry name" value="Scoloptoxin-like"/>
</dbReference>
<dbReference type="PANTHER" id="PTHR22933">
    <property type="entry name" value="FI18007P1-RELATED"/>
    <property type="match status" value="1"/>
</dbReference>
<keyword evidence="3" id="KW-1185">Reference proteome</keyword>
<gene>
    <name evidence="2" type="ORF">PHYEVI_LOCUS7884</name>
</gene>
<name>A0A9N9TRR6_PHYSR</name>
<feature type="non-terminal residue" evidence="2">
    <location>
        <position position="1"/>
    </location>
</feature>
<dbReference type="Proteomes" id="UP001153712">
    <property type="component" value="Chromosome 4"/>
</dbReference>